<dbReference type="EMBL" id="MPDH01000001">
    <property type="protein sequence ID" value="PNP95103.1"/>
    <property type="molecule type" value="Genomic_DNA"/>
</dbReference>
<dbReference type="InterPro" id="IPR001387">
    <property type="entry name" value="Cro/C1-type_HTH"/>
</dbReference>
<dbReference type="Pfam" id="PF01381">
    <property type="entry name" value="HTH_3"/>
    <property type="match status" value="1"/>
</dbReference>
<dbReference type="PROSITE" id="PS50943">
    <property type="entry name" value="HTH_CROC1"/>
    <property type="match status" value="1"/>
</dbReference>
<accession>A0ABX4XS10</accession>
<protein>
    <recommendedName>
        <fullName evidence="1">HTH cro/C1-type domain-containing protein</fullName>
    </recommendedName>
</protein>
<dbReference type="SUPFAM" id="SSF47413">
    <property type="entry name" value="lambda repressor-like DNA-binding domains"/>
    <property type="match status" value="1"/>
</dbReference>
<evidence type="ECO:0000313" key="3">
    <source>
        <dbReference type="Proteomes" id="UP000236500"/>
    </source>
</evidence>
<name>A0ABX4XS10_9LIST</name>
<dbReference type="SMART" id="SM00530">
    <property type="entry name" value="HTH_XRE"/>
    <property type="match status" value="1"/>
</dbReference>
<dbReference type="Proteomes" id="UP000236500">
    <property type="component" value="Unassembled WGS sequence"/>
</dbReference>
<dbReference type="CDD" id="cd00093">
    <property type="entry name" value="HTH_XRE"/>
    <property type="match status" value="1"/>
</dbReference>
<evidence type="ECO:0000259" key="1">
    <source>
        <dbReference type="PROSITE" id="PS50943"/>
    </source>
</evidence>
<dbReference type="InterPro" id="IPR010982">
    <property type="entry name" value="Lambda_DNA-bd_dom_sf"/>
</dbReference>
<dbReference type="Gene3D" id="1.10.260.40">
    <property type="entry name" value="lambda repressor-like DNA-binding domains"/>
    <property type="match status" value="1"/>
</dbReference>
<gene>
    <name evidence="2" type="ORF">BMT55_00085</name>
</gene>
<proteinExistence type="predicted"/>
<keyword evidence="3" id="KW-1185">Reference proteome</keyword>
<reference evidence="2 3" key="1">
    <citation type="submission" date="2016-11" db="EMBL/GenBank/DDBJ databases">
        <title>Whole Genome Sequence of Listeria newyorkensis.</title>
        <authorList>
            <person name="Frink S."/>
            <person name="Morales C."/>
            <person name="Kiang D."/>
        </authorList>
    </citation>
    <scope>NUCLEOTIDE SEQUENCE [LARGE SCALE GENOMIC DNA]</scope>
    <source>
        <strain evidence="2 3">F1604011-044</strain>
    </source>
</reference>
<sequence length="131" mass="15163">MKATNTSQRLKEIMRERGLKQVDILRKSSSYQKELDIKLSKSTLSQYVTGVQSPDQDRIFLLSKTLGVSEPWLMGYDVPRERIPDEERNDNSNKTYSTSTKEIANYIEENPDFAESIRQLIKSIESQKSDK</sequence>
<evidence type="ECO:0000313" key="2">
    <source>
        <dbReference type="EMBL" id="PNP95103.1"/>
    </source>
</evidence>
<comment type="caution">
    <text evidence="2">The sequence shown here is derived from an EMBL/GenBank/DDBJ whole genome shotgun (WGS) entry which is preliminary data.</text>
</comment>
<organism evidence="2 3">
    <name type="scientific">Listeria newyorkensis</name>
    <dbReference type="NCBI Taxonomy" id="1497681"/>
    <lineage>
        <taxon>Bacteria</taxon>
        <taxon>Bacillati</taxon>
        <taxon>Bacillota</taxon>
        <taxon>Bacilli</taxon>
        <taxon>Bacillales</taxon>
        <taxon>Listeriaceae</taxon>
        <taxon>Listeria</taxon>
    </lineage>
</organism>
<feature type="domain" description="HTH cro/C1-type" evidence="1">
    <location>
        <begin position="39"/>
        <end position="73"/>
    </location>
</feature>